<organism evidence="1 2">
    <name type="scientific">Aquipseudomonas campi</name>
    <dbReference type="NCBI Taxonomy" id="2731681"/>
    <lineage>
        <taxon>Bacteria</taxon>
        <taxon>Pseudomonadati</taxon>
        <taxon>Pseudomonadota</taxon>
        <taxon>Gammaproteobacteria</taxon>
        <taxon>Pseudomonadales</taxon>
        <taxon>Pseudomonadaceae</taxon>
        <taxon>Aquipseudomonas</taxon>
    </lineage>
</organism>
<dbReference type="Proteomes" id="UP000501379">
    <property type="component" value="Chromosome"/>
</dbReference>
<dbReference type="KEGG" id="pcam:HNE05_07775"/>
<dbReference type="EMBL" id="CP053697">
    <property type="protein sequence ID" value="QKE63261.1"/>
    <property type="molecule type" value="Genomic_DNA"/>
</dbReference>
<protein>
    <recommendedName>
        <fullName evidence="3">Phage tail protein</fullName>
    </recommendedName>
</protein>
<accession>A0A6M8F7L0</accession>
<sequence>MSLDAQALFALLPAIHRIRDAELAEAEGFERGPLEELVALLAEQLGIAEEGLEQLYDDLFIETCADWVVPYIGDLIGYQGLHQVVPKVASPRAEVAHTIALRRRKGTATVLEQLARDVTGWDARAVEYFQRLCATQYMNHPRPQALQAPDLRQEQALEWLGTAFETANRSVDVRRIETGRGRHNIPNVGLHLWRIQAYSRSQAPCLRAGPRRYRASPLGHDLALYNKPRVEDDIGHLAEPDNVPWPLSRRRLEAHLARHYGVRANAGAPLDNPAPSLELWVDGTLIEREQICICHLGDDGAGWAHTPPADGTYSIDPLLGRIALPGDAPDPAEVQLTWHEGFSADIGGGEYERGADLPTPPLGRLVVRVPDDQPTLVAALTEIAGDGVVEITDNGRYEEALDIQVAADGAVEIRARNGRRPVLALSQLSISGAADSACLLNGLLISGAPLQVAAGAGNLLARLQLDHCTLVPGIALDAGGQPLQPASPSLLLEIASLQTRISRSLVGAIRAHEHAVVQASDSLIDATARDGVAFAAMDGEAPGAALSLDACTLIGKLHTSEVGLISNSILFAALAPADSWTVPVRAERKQVGCVRFSWLPFNSILPRRHRCQPDSSAAARHIAPRFTSLRYGTPAYGQLATSTAAEILQGADDESEMGVFHQLYGAQRVTNLRIRLAEYLRVGLRAGIFHES</sequence>
<evidence type="ECO:0008006" key="3">
    <source>
        <dbReference type="Google" id="ProtNLM"/>
    </source>
</evidence>
<keyword evidence="2" id="KW-1185">Reference proteome</keyword>
<name>A0A6M8F7L0_9GAMM</name>
<proteinExistence type="predicted"/>
<reference evidence="1" key="1">
    <citation type="submission" date="2020-07" db="EMBL/GenBank/DDBJ databases">
        <title>Nitrate ammonifying Pseudomonas campi sp. nov. isolated from German agricultural grassland.</title>
        <authorList>
            <person name="Timsy T."/>
            <person name="Ulrich A."/>
            <person name="Spanner T."/>
            <person name="Foesel B."/>
            <person name="Kolb S."/>
            <person name="Horn M.A."/>
            <person name="Behrendt U."/>
        </authorList>
    </citation>
    <scope>NUCLEOTIDE SEQUENCE</scope>
    <source>
        <strain evidence="1">S1-A32-2</strain>
    </source>
</reference>
<dbReference type="RefSeq" id="WP_173206493.1">
    <property type="nucleotide sequence ID" value="NZ_CP053697.2"/>
</dbReference>
<evidence type="ECO:0000313" key="2">
    <source>
        <dbReference type="Proteomes" id="UP000501379"/>
    </source>
</evidence>
<evidence type="ECO:0000313" key="1">
    <source>
        <dbReference type="EMBL" id="QKE63261.1"/>
    </source>
</evidence>
<gene>
    <name evidence="1" type="ORF">HNE05_07775</name>
</gene>
<dbReference type="AlphaFoldDB" id="A0A6M8F7L0"/>